<dbReference type="EMBL" id="BMTL01000051">
    <property type="protein sequence ID" value="GGS27220.1"/>
    <property type="molecule type" value="Genomic_DNA"/>
</dbReference>
<gene>
    <name evidence="3" type="ORF">GCM10010269_77310</name>
</gene>
<dbReference type="InterPro" id="IPR032710">
    <property type="entry name" value="NTF2-like_dom_sf"/>
</dbReference>
<dbReference type="PANTHER" id="PTHR43459">
    <property type="entry name" value="ENOYL-COA HYDRATASE"/>
    <property type="match status" value="1"/>
</dbReference>
<dbReference type="Pfam" id="PF14534">
    <property type="entry name" value="DUF4440"/>
    <property type="match status" value="1"/>
</dbReference>
<dbReference type="Proteomes" id="UP000606194">
    <property type="component" value="Unassembled WGS sequence"/>
</dbReference>
<evidence type="ECO:0000256" key="1">
    <source>
        <dbReference type="ARBA" id="ARBA00005254"/>
    </source>
</evidence>
<dbReference type="InterPro" id="IPR029045">
    <property type="entry name" value="ClpP/crotonase-like_dom_sf"/>
</dbReference>
<name>A0A918GAV6_9ACTN</name>
<dbReference type="InterPro" id="IPR001753">
    <property type="entry name" value="Enoyl-CoA_hydra/iso"/>
</dbReference>
<evidence type="ECO:0000313" key="4">
    <source>
        <dbReference type="Proteomes" id="UP000606194"/>
    </source>
</evidence>
<comment type="similarity">
    <text evidence="1">Belongs to the enoyl-CoA hydratase/isomerase family.</text>
</comment>
<reference evidence="3" key="1">
    <citation type="journal article" date="2014" name="Int. J. Syst. Evol. Microbiol.">
        <title>Complete genome sequence of Corynebacterium casei LMG S-19264T (=DSM 44701T), isolated from a smear-ripened cheese.</title>
        <authorList>
            <consortium name="US DOE Joint Genome Institute (JGI-PGF)"/>
            <person name="Walter F."/>
            <person name="Albersmeier A."/>
            <person name="Kalinowski J."/>
            <person name="Ruckert C."/>
        </authorList>
    </citation>
    <scope>NUCLEOTIDE SEQUENCE</scope>
    <source>
        <strain evidence="3">JCM 4386</strain>
    </source>
</reference>
<dbReference type="RefSeq" id="WP_190153994.1">
    <property type="nucleotide sequence ID" value="NZ_JBEPBE010000029.1"/>
</dbReference>
<dbReference type="SUPFAM" id="SSF54427">
    <property type="entry name" value="NTF2-like"/>
    <property type="match status" value="1"/>
</dbReference>
<dbReference type="AlphaFoldDB" id="A0A918GAV6"/>
<dbReference type="CDD" id="cd06558">
    <property type="entry name" value="crotonase-like"/>
    <property type="match status" value="1"/>
</dbReference>
<evidence type="ECO:0000259" key="2">
    <source>
        <dbReference type="Pfam" id="PF14534"/>
    </source>
</evidence>
<protein>
    <recommendedName>
        <fullName evidence="2">DUF4440 domain-containing protein</fullName>
    </recommendedName>
</protein>
<evidence type="ECO:0000313" key="3">
    <source>
        <dbReference type="EMBL" id="GGS27220.1"/>
    </source>
</evidence>
<sequence length="404" mass="43267">MVEAVSVQHDQKQAVAAELYRALAAGDRKRLDEILDPAFEGRTTDGLPLGLGGTYAGADTMRRKFWGQIARSYDARAEPAEYRHLDDGQLLVTGRYVGEARQGGGKLDAEFFHLLSFDEDRITGLVQLTDSARWTDALGARRDLSTVDFRVADGLAEIRLDRPHVRNAFDQAMADDLYEIAQRLAADPEVRAVLITGNGPALTVGGDIAVFADNAGAGLPGTLRRMISPYHEALRILSGLDAPIVCAAHGAVAGGGLGLLYCADIVLAAEGTKFASGFAALGLSGDGGNSWFLPRLLGPRRAAEFYLEQRVLDAHEAVEWGLVTRVLPAGELAEGALSTARRLAVGPTRAHGEIRRLLRESWSATLAEQLTAEADAIARTARTSDASTAVAAFIDKHKPTFQGR</sequence>
<comment type="caution">
    <text evidence="3">The sequence shown here is derived from an EMBL/GenBank/DDBJ whole genome shotgun (WGS) entry which is preliminary data.</text>
</comment>
<dbReference type="InterPro" id="IPR027843">
    <property type="entry name" value="DUF4440"/>
</dbReference>
<dbReference type="SUPFAM" id="SSF52096">
    <property type="entry name" value="ClpP/crotonase"/>
    <property type="match status" value="1"/>
</dbReference>
<organism evidence="3 4">
    <name type="scientific">Streptomyces humidus</name>
    <dbReference type="NCBI Taxonomy" id="52259"/>
    <lineage>
        <taxon>Bacteria</taxon>
        <taxon>Bacillati</taxon>
        <taxon>Actinomycetota</taxon>
        <taxon>Actinomycetes</taxon>
        <taxon>Kitasatosporales</taxon>
        <taxon>Streptomycetaceae</taxon>
        <taxon>Streptomyces</taxon>
    </lineage>
</organism>
<reference evidence="3" key="2">
    <citation type="submission" date="2020-09" db="EMBL/GenBank/DDBJ databases">
        <authorList>
            <person name="Sun Q."/>
            <person name="Ohkuma M."/>
        </authorList>
    </citation>
    <scope>NUCLEOTIDE SEQUENCE</scope>
    <source>
        <strain evidence="3">JCM 4386</strain>
    </source>
</reference>
<dbReference type="PANTHER" id="PTHR43459:SF1">
    <property type="entry name" value="EG:BACN32G11.4 PROTEIN"/>
    <property type="match status" value="1"/>
</dbReference>
<dbReference type="InterPro" id="IPR014748">
    <property type="entry name" value="Enoyl-CoA_hydra_C"/>
</dbReference>
<dbReference type="Gene3D" id="1.10.12.10">
    <property type="entry name" value="Lyase 2-enoyl-coa Hydratase, Chain A, domain 2"/>
    <property type="match status" value="1"/>
</dbReference>
<keyword evidence="4" id="KW-1185">Reference proteome</keyword>
<dbReference type="Gene3D" id="3.10.450.50">
    <property type="match status" value="1"/>
</dbReference>
<proteinExistence type="inferred from homology"/>
<feature type="domain" description="DUF4440" evidence="2">
    <location>
        <begin position="14"/>
        <end position="110"/>
    </location>
</feature>
<dbReference type="GO" id="GO:0003824">
    <property type="term" value="F:catalytic activity"/>
    <property type="evidence" value="ECO:0007669"/>
    <property type="project" value="UniProtKB-ARBA"/>
</dbReference>
<dbReference type="Gene3D" id="3.90.226.10">
    <property type="entry name" value="2-enoyl-CoA Hydratase, Chain A, domain 1"/>
    <property type="match status" value="1"/>
</dbReference>
<accession>A0A918GAV6</accession>
<dbReference type="Pfam" id="PF00378">
    <property type="entry name" value="ECH_1"/>
    <property type="match status" value="1"/>
</dbReference>